<dbReference type="PANTHER" id="PTHR45831:SF2">
    <property type="entry name" value="LD24721P"/>
    <property type="match status" value="1"/>
</dbReference>
<feature type="compositionally biased region" description="Low complexity" evidence="5">
    <location>
        <begin position="1225"/>
        <end position="1262"/>
    </location>
</feature>
<dbReference type="Gene3D" id="2.160.20.10">
    <property type="entry name" value="Single-stranded right-handed beta-helix, Pectin lyase-like"/>
    <property type="match status" value="2"/>
</dbReference>
<dbReference type="Gene3D" id="1.20.5.420">
    <property type="entry name" value="Immunoglobulin FC, subunit C"/>
    <property type="match status" value="1"/>
</dbReference>
<dbReference type="EMBL" id="MDYQ01000165">
    <property type="protein sequence ID" value="PRP79978.1"/>
    <property type="molecule type" value="Genomic_DNA"/>
</dbReference>
<dbReference type="InterPro" id="IPR019734">
    <property type="entry name" value="TPR_rpt"/>
</dbReference>
<dbReference type="GO" id="GO:0072380">
    <property type="term" value="C:TRC complex"/>
    <property type="evidence" value="ECO:0007669"/>
    <property type="project" value="TreeGrafter"/>
</dbReference>
<dbReference type="CDD" id="cd00257">
    <property type="entry name" value="beta-trefoil_FSCN-like"/>
    <property type="match status" value="1"/>
</dbReference>
<dbReference type="InterPro" id="IPR011990">
    <property type="entry name" value="TPR-like_helical_dom_sf"/>
</dbReference>
<dbReference type="InterPro" id="IPR011050">
    <property type="entry name" value="Pectin_lyase_fold/virulence"/>
</dbReference>
<organism evidence="8 9">
    <name type="scientific">Planoprotostelium fungivorum</name>
    <dbReference type="NCBI Taxonomy" id="1890364"/>
    <lineage>
        <taxon>Eukaryota</taxon>
        <taxon>Amoebozoa</taxon>
        <taxon>Evosea</taxon>
        <taxon>Variosea</taxon>
        <taxon>Cavosteliida</taxon>
        <taxon>Cavosteliaceae</taxon>
        <taxon>Planoprotostelium</taxon>
    </lineage>
</organism>
<evidence type="ECO:0000256" key="4">
    <source>
        <dbReference type="PROSITE-ProRule" id="PRU00339"/>
    </source>
</evidence>
<feature type="domain" description="Rhamnogalacturonase A/B/Epimerase-like pectate lyase" evidence="6">
    <location>
        <begin position="514"/>
        <end position="732"/>
    </location>
</feature>
<dbReference type="FunFam" id="1.25.40.10:FF:000207">
    <property type="entry name" value="Small glutamine-rich tetratricopeptide repeat-containing protein"/>
    <property type="match status" value="1"/>
</dbReference>
<dbReference type="InterPro" id="IPR008999">
    <property type="entry name" value="Actin-crosslinking"/>
</dbReference>
<gene>
    <name evidence="8" type="ORF">PROFUN_05954</name>
</gene>
<evidence type="ECO:0000259" key="7">
    <source>
        <dbReference type="Pfam" id="PF16546"/>
    </source>
</evidence>
<feature type="repeat" description="TPR" evidence="4">
    <location>
        <begin position="221"/>
        <end position="254"/>
    </location>
</feature>
<evidence type="ECO:0000256" key="1">
    <source>
        <dbReference type="ARBA" id="ARBA00008175"/>
    </source>
</evidence>
<proteinExistence type="inferred from homology"/>
<evidence type="ECO:0000256" key="2">
    <source>
        <dbReference type="ARBA" id="ARBA00022737"/>
    </source>
</evidence>
<dbReference type="SMART" id="SM00028">
    <property type="entry name" value="TPR"/>
    <property type="match status" value="3"/>
</dbReference>
<accession>A0A2P6N7Q0</accession>
<dbReference type="STRING" id="1890364.A0A2P6N7Q0"/>
<evidence type="ECO:0000256" key="3">
    <source>
        <dbReference type="ARBA" id="ARBA00022803"/>
    </source>
</evidence>
<dbReference type="Pfam" id="PF12708">
    <property type="entry name" value="Pect-lyase_RHGA_epim"/>
    <property type="match status" value="2"/>
</dbReference>
<keyword evidence="3 4" id="KW-0802">TPR repeat</keyword>
<dbReference type="Gene3D" id="1.25.40.10">
    <property type="entry name" value="Tetratricopeptide repeat domain"/>
    <property type="match status" value="1"/>
</dbReference>
<keyword evidence="9" id="KW-1185">Reference proteome</keyword>
<sequence>MSESTPTTLSTEQVLYNVLDYLQFLKSSGLNEDSVESLDVATQCLSSAFSIDLSDAAARARLSLGPSQNFPSLLAFGASSKEKLAEALEALKKKQTELQTKIGDSSDIETKFTHYLQAIKTKGFFSGVTPGTPEYETRFLRAREKFIEKQFSKTPSNPAAAPTAAPTVVPTPSTETTKEKPVDVEAAEKFKGEGNNFLHQKNYAKAIESYTKAIELNSKNAIYYSNRAAAYSQSGDHNSALKDALEATTLDPNYSKAWGRLGLANFSLGKYSEAMSNYRRALELEPNSESFKASLDAAQKKVIESAPATTGPTGAGGMPDLSSMMNDPDMMNRMSSMLGGAGGMESIFSNPMFQNMAQQVMSNPQMMNMANSLMQNPDALNNMMSAFGNMGGKIEFVRGVMLTLSADLSPFLARASRSTISIEKALLTIPGGSYRDLSRYRLPRVDEHFQLFPAMDTRLFVFFLILGAVFAQTCTPLGQGSRGPNDPYWLENPRFHNGKSPYNSNANYPIFRNSYGAKGDGVTDDSDAINAAIQAGGQRCGLGCDSTTVAPALVYFPSGTYLVSKQIVMLYYTQIVGDANNLPTILAASNMQNFIFQSDPYGPSGNSWFTNQNNFYRQIRNFIIDTTRVPAATNIVAVHWQVAQATSLTNIVFKMNSDSNSGHQGVWMENGSGGFMSDLIFYGGKYGLWVGTQQFTSRNMTFYNTNTAIFMNWNWGWTFKTVNFHNCKVGIDLSTTNAGQQVGSLLLVDAEFTDTPVAVRTSMNATTLPVTAGTLLLDNVKITNVGATVATVWGETLLAGSQQTTVVDSWGQGHFVKDAASDSANFFRGALPKVPKNGPLLSSNGYFFERPRPQYEQYSVNDIINVKDEGAKGDGSSDDTAALTAILKKYAGCKIIYFPFGQYVITSTLFVPPGSRIVGEAWAMIKASGNFFADFRNPKPAVQVGLPGQEGVAEISDIIFNTAGNTGGAIVVEWNIRDPAGSPGVTGLWDSHFRIGGSAGTNMQRGNCPSLASPKPECYGAHTLLHLTATSSAYLENVWAGRGILVESRQGPVWMYGTASEHNVLYQYSLQNAQNVLMAMIQTETPYYQGTPQAPAPFFSDSVYNDPVFQCNNASDAACGMAWGLNVVNSRGIYVYGAGLYNFFDNYNQDCLKGEDCQTNMFNLKTSDGAGPGVYVYNLNTKASTNMVLHNGRPVVDQSLHRNGFCSSILGYLGAAGNGSPQPLPTTSLKPTTAKPTTAQPTTAKPTTAKPTTAKPTTPTTTIEPTNGGGNLKPTQTVYFSLNNTAKFVTSNSSDPFLKLAASRKDATAYVVAQISGRDVYSIQDVKTKQFTSADGNGGAPLIANRGSPSGWEFFTFEKNGGLWAIKADDNKKYVSVQSDGRLQATDDQPKDLWKLSA</sequence>
<dbReference type="Pfam" id="PF16546">
    <property type="entry name" value="SGTA_dimer"/>
    <property type="match status" value="1"/>
</dbReference>
<evidence type="ECO:0000313" key="9">
    <source>
        <dbReference type="Proteomes" id="UP000241769"/>
    </source>
</evidence>
<dbReference type="FunFam" id="2.160.20.10:FF:000049">
    <property type="entry name" value="Putative exo-beta-1,3-glucanase"/>
    <property type="match status" value="1"/>
</dbReference>
<name>A0A2P6N7Q0_9EUKA</name>
<dbReference type="Proteomes" id="UP000241769">
    <property type="component" value="Unassembled WGS sequence"/>
</dbReference>
<evidence type="ECO:0000259" key="6">
    <source>
        <dbReference type="Pfam" id="PF12708"/>
    </source>
</evidence>
<dbReference type="PROSITE" id="PS50293">
    <property type="entry name" value="TPR_REGION"/>
    <property type="match status" value="1"/>
</dbReference>
<dbReference type="GO" id="GO:0060090">
    <property type="term" value="F:molecular adaptor activity"/>
    <property type="evidence" value="ECO:0007669"/>
    <property type="project" value="TreeGrafter"/>
</dbReference>
<dbReference type="SUPFAM" id="SSF51126">
    <property type="entry name" value="Pectin lyase-like"/>
    <property type="match status" value="2"/>
</dbReference>
<feature type="domain" description="Rhamnogalacturonase A/B/Epimerase-like pectate lyase" evidence="6">
    <location>
        <begin position="863"/>
        <end position="931"/>
    </location>
</feature>
<reference evidence="8 9" key="1">
    <citation type="journal article" date="2018" name="Genome Biol. Evol.">
        <title>Multiple Roots of Fruiting Body Formation in Amoebozoa.</title>
        <authorList>
            <person name="Hillmann F."/>
            <person name="Forbes G."/>
            <person name="Novohradska S."/>
            <person name="Ferling I."/>
            <person name="Riege K."/>
            <person name="Groth M."/>
            <person name="Westermann M."/>
            <person name="Marz M."/>
            <person name="Spaller T."/>
            <person name="Winckler T."/>
            <person name="Schaap P."/>
            <person name="Glockner G."/>
        </authorList>
    </citation>
    <scope>NUCLEOTIDE SEQUENCE [LARGE SCALE GENOMIC DNA]</scope>
    <source>
        <strain evidence="8 9">Jena</strain>
    </source>
</reference>
<evidence type="ECO:0000313" key="8">
    <source>
        <dbReference type="EMBL" id="PRP79978.1"/>
    </source>
</evidence>
<dbReference type="Pfam" id="PF00515">
    <property type="entry name" value="TPR_1"/>
    <property type="match status" value="1"/>
</dbReference>
<dbReference type="GO" id="GO:0006620">
    <property type="term" value="P:post-translational protein targeting to endoplasmic reticulum membrane"/>
    <property type="evidence" value="ECO:0007669"/>
    <property type="project" value="TreeGrafter"/>
</dbReference>
<dbReference type="CDD" id="cd23668">
    <property type="entry name" value="GH55_beta13glucanase-like"/>
    <property type="match status" value="1"/>
</dbReference>
<feature type="repeat" description="TPR" evidence="4">
    <location>
        <begin position="187"/>
        <end position="220"/>
    </location>
</feature>
<dbReference type="InParanoid" id="A0A2P6N7Q0"/>
<feature type="region of interest" description="Disordered" evidence="5">
    <location>
        <begin position="1221"/>
        <end position="1272"/>
    </location>
</feature>
<dbReference type="SUPFAM" id="SSF48452">
    <property type="entry name" value="TPR-like"/>
    <property type="match status" value="1"/>
</dbReference>
<dbReference type="Gene3D" id="2.80.10.50">
    <property type="match status" value="1"/>
</dbReference>
<evidence type="ECO:0000256" key="5">
    <source>
        <dbReference type="SAM" id="MobiDB-lite"/>
    </source>
</evidence>
<keyword evidence="2" id="KW-0677">Repeat</keyword>
<dbReference type="GO" id="GO:0016787">
    <property type="term" value="F:hydrolase activity"/>
    <property type="evidence" value="ECO:0007669"/>
    <property type="project" value="UniProtKB-KW"/>
</dbReference>
<dbReference type="InterPro" id="IPR024535">
    <property type="entry name" value="RHGA/B-epi-like_pectate_lyase"/>
</dbReference>
<feature type="domain" description="SGTA homodimerisation" evidence="7">
    <location>
        <begin position="13"/>
        <end position="66"/>
    </location>
</feature>
<dbReference type="Pfam" id="PF13414">
    <property type="entry name" value="TPR_11"/>
    <property type="match status" value="1"/>
</dbReference>
<dbReference type="SUPFAM" id="SSF50405">
    <property type="entry name" value="Actin-crosslinking proteins"/>
    <property type="match status" value="1"/>
</dbReference>
<feature type="compositionally biased region" description="Low complexity" evidence="5">
    <location>
        <begin position="152"/>
        <end position="175"/>
    </location>
</feature>
<protein>
    <submittedName>
        <fullName evidence="8">Glycoside hydrolase family 55 protein</fullName>
    </submittedName>
</protein>
<feature type="repeat" description="TPR" evidence="4">
    <location>
        <begin position="255"/>
        <end position="288"/>
    </location>
</feature>
<dbReference type="InterPro" id="IPR012334">
    <property type="entry name" value="Pectin_lyas_fold"/>
</dbReference>
<dbReference type="InterPro" id="IPR047150">
    <property type="entry name" value="SGT"/>
</dbReference>
<keyword evidence="8" id="KW-0378">Hydrolase</keyword>
<comment type="caution">
    <text evidence="8">The sequence shown here is derived from an EMBL/GenBank/DDBJ whole genome shotgun (WGS) entry which is preliminary data.</text>
</comment>
<dbReference type="GO" id="GO:0016020">
    <property type="term" value="C:membrane"/>
    <property type="evidence" value="ECO:0007669"/>
    <property type="project" value="TreeGrafter"/>
</dbReference>
<dbReference type="OrthoDB" id="1046782at2759"/>
<comment type="similarity">
    <text evidence="1">Belongs to the SGT family.</text>
</comment>
<dbReference type="PANTHER" id="PTHR45831">
    <property type="entry name" value="LD24721P"/>
    <property type="match status" value="1"/>
</dbReference>
<dbReference type="PROSITE" id="PS50005">
    <property type="entry name" value="TPR"/>
    <property type="match status" value="3"/>
</dbReference>
<feature type="region of interest" description="Disordered" evidence="5">
    <location>
        <begin position="152"/>
        <end position="179"/>
    </location>
</feature>
<dbReference type="InterPro" id="IPR032374">
    <property type="entry name" value="SGTA_dimer"/>
</dbReference>